<organism evidence="1 2">
    <name type="scientific">Kibdelosporangium aridum</name>
    <dbReference type="NCBI Taxonomy" id="2030"/>
    <lineage>
        <taxon>Bacteria</taxon>
        <taxon>Bacillati</taxon>
        <taxon>Actinomycetota</taxon>
        <taxon>Actinomycetes</taxon>
        <taxon>Pseudonocardiales</taxon>
        <taxon>Pseudonocardiaceae</taxon>
        <taxon>Kibdelosporangium</taxon>
    </lineage>
</organism>
<dbReference type="AlphaFoldDB" id="A0A1Y5Y995"/>
<dbReference type="EMBL" id="FWXV01000025">
    <property type="protein sequence ID" value="SMD27464.1"/>
    <property type="molecule type" value="Genomic_DNA"/>
</dbReference>
<name>A0A1Y5Y995_KIBAR</name>
<accession>A0A1Y5Y995</accession>
<dbReference type="Proteomes" id="UP000192674">
    <property type="component" value="Unassembled WGS sequence"/>
</dbReference>
<evidence type="ECO:0000313" key="2">
    <source>
        <dbReference type="Proteomes" id="UP000192674"/>
    </source>
</evidence>
<keyword evidence="2" id="KW-1185">Reference proteome</keyword>
<evidence type="ECO:0000313" key="1">
    <source>
        <dbReference type="EMBL" id="SMD27464.1"/>
    </source>
</evidence>
<gene>
    <name evidence="1" type="ORF">SAMN05661093_11071</name>
</gene>
<reference evidence="1 2" key="1">
    <citation type="submission" date="2017-04" db="EMBL/GenBank/DDBJ databases">
        <authorList>
            <person name="Afonso C.L."/>
            <person name="Miller P.J."/>
            <person name="Scott M.A."/>
            <person name="Spackman E."/>
            <person name="Goraichik I."/>
            <person name="Dimitrov K.M."/>
            <person name="Suarez D.L."/>
            <person name="Swayne D.E."/>
        </authorList>
    </citation>
    <scope>NUCLEOTIDE SEQUENCE [LARGE SCALE GENOMIC DNA]</scope>
    <source>
        <strain evidence="1 2">DSM 43828</strain>
    </source>
</reference>
<proteinExistence type="predicted"/>
<protein>
    <recommendedName>
        <fullName evidence="3">Integrase</fullName>
    </recommendedName>
</protein>
<evidence type="ECO:0008006" key="3">
    <source>
        <dbReference type="Google" id="ProtNLM"/>
    </source>
</evidence>
<sequence>MYLITVQLIGWLVLLLRRSAAKDVEILVLRHEVTVLRRQVDQPRPGWPDRAILSALTRLLPRELRRHRIVTPGTLLAWHRHLITRKWTYPNQPGRPPIGDELRELTVRLARGEP</sequence>